<accession>A0A523QMD6</accession>
<dbReference type="SUPFAM" id="SSF56281">
    <property type="entry name" value="Metallo-hydrolase/oxidoreductase"/>
    <property type="match status" value="1"/>
</dbReference>
<keyword evidence="2" id="KW-0378">Hydrolase</keyword>
<proteinExistence type="predicted"/>
<name>A0A523QMD6_UNCAE</name>
<comment type="caution">
    <text evidence="2">The sequence shown here is derived from an EMBL/GenBank/DDBJ whole genome shotgun (WGS) entry which is preliminary data.</text>
</comment>
<protein>
    <submittedName>
        <fullName evidence="2">MBL fold metallo-hydrolase</fullName>
    </submittedName>
</protein>
<gene>
    <name evidence="2" type="ORF">E3J95_00715</name>
</gene>
<dbReference type="SMART" id="SM00849">
    <property type="entry name" value="Lactamase_B"/>
    <property type="match status" value="1"/>
</dbReference>
<dbReference type="PANTHER" id="PTHR46018:SF2">
    <property type="entry name" value="ZINC PHOSPHODIESTERASE ELAC PROTEIN 1"/>
    <property type="match status" value="1"/>
</dbReference>
<dbReference type="EMBL" id="SOKU01000030">
    <property type="protein sequence ID" value="TES86941.1"/>
    <property type="molecule type" value="Genomic_DNA"/>
</dbReference>
<dbReference type="PANTHER" id="PTHR46018">
    <property type="entry name" value="ZINC PHOSPHODIESTERASE ELAC PROTEIN 1"/>
    <property type="match status" value="1"/>
</dbReference>
<dbReference type="InterPro" id="IPR001279">
    <property type="entry name" value="Metallo-B-lactamas"/>
</dbReference>
<reference evidence="2 3" key="1">
    <citation type="submission" date="2019-03" db="EMBL/GenBank/DDBJ databases">
        <title>Metabolic potential of uncultured bacteria and archaea associated with petroleum seepage in deep-sea sediments.</title>
        <authorList>
            <person name="Dong X."/>
            <person name="Hubert C."/>
        </authorList>
    </citation>
    <scope>NUCLEOTIDE SEQUENCE [LARGE SCALE GENOMIC DNA]</scope>
    <source>
        <strain evidence="2">E44_bin92</strain>
    </source>
</reference>
<dbReference type="Gene3D" id="3.60.15.10">
    <property type="entry name" value="Ribonuclease Z/Hydroxyacylglutathione hydrolase-like"/>
    <property type="match status" value="1"/>
</dbReference>
<dbReference type="Pfam" id="PF12706">
    <property type="entry name" value="Lactamase_B_2"/>
    <property type="match status" value="1"/>
</dbReference>
<organism evidence="2 3">
    <name type="scientific">Aerophobetes bacterium</name>
    <dbReference type="NCBI Taxonomy" id="2030807"/>
    <lineage>
        <taxon>Bacteria</taxon>
        <taxon>Candidatus Aerophobota</taxon>
    </lineage>
</organism>
<dbReference type="GO" id="GO:0042781">
    <property type="term" value="F:3'-tRNA processing endoribonuclease activity"/>
    <property type="evidence" value="ECO:0007669"/>
    <property type="project" value="TreeGrafter"/>
</dbReference>
<evidence type="ECO:0000259" key="1">
    <source>
        <dbReference type="SMART" id="SM00849"/>
    </source>
</evidence>
<evidence type="ECO:0000313" key="2">
    <source>
        <dbReference type="EMBL" id="TES86941.1"/>
    </source>
</evidence>
<dbReference type="Proteomes" id="UP000320781">
    <property type="component" value="Unassembled WGS sequence"/>
</dbReference>
<dbReference type="InterPro" id="IPR036866">
    <property type="entry name" value="RibonucZ/Hydroxyglut_hydro"/>
</dbReference>
<evidence type="ECO:0000313" key="3">
    <source>
        <dbReference type="Proteomes" id="UP000320781"/>
    </source>
</evidence>
<dbReference type="AlphaFoldDB" id="A0A523QMD6"/>
<feature type="domain" description="Metallo-beta-lactamase" evidence="1">
    <location>
        <begin position="20"/>
        <end position="207"/>
    </location>
</feature>
<sequence>MRLIILGSGVFKPKTARYPGGLALTIGDKTIVFDAGSGTFMRLIEAGIDYAQIDHIFVTHLHIDHVSDLLQYLWAYHLDRQRDLYLFGPPGLKEFYGHLTKLASQFSHLPFEVRLEEVEEGTAISLPFLTIEVMRTYHVDELVSICYKVKGNKKIFGYSGDTGYSEKLIQFFKNADLLVLECTTLDEQKVKGHLIPKECAEIANKGHVKKLVLTHLDLDLQKVKEQCLEGFCGEIIVAKDLMQIQV</sequence>